<dbReference type="PANTHER" id="PTHR43611:SF3">
    <property type="entry name" value="FLAVIN MONONUCLEOTIDE HYDROLASE 1, CHLOROPLATIC"/>
    <property type="match status" value="1"/>
</dbReference>
<evidence type="ECO:0000313" key="3">
    <source>
        <dbReference type="Proteomes" id="UP000006078"/>
    </source>
</evidence>
<evidence type="ECO:0000313" key="4">
    <source>
        <dbReference type="Proteomes" id="UP000011016"/>
    </source>
</evidence>
<keyword evidence="3" id="KW-1185">Reference proteome</keyword>
<reference evidence="2 3" key="2">
    <citation type="submission" date="2012-08" db="EMBL/GenBank/DDBJ databases">
        <title>The Genome Sequence of Turicella otitidis ATCC 51513.</title>
        <authorList>
            <consortium name="The Broad Institute Genome Sequencing Platform"/>
            <person name="Earl A."/>
            <person name="Ward D."/>
            <person name="Feldgarden M."/>
            <person name="Gevers D."/>
            <person name="Huys G."/>
            <person name="Walker B."/>
            <person name="Young S.K."/>
            <person name="Zeng Q."/>
            <person name="Gargeya S."/>
            <person name="Fitzgerald M."/>
            <person name="Haas B."/>
            <person name="Abouelleil A."/>
            <person name="Alvarado L."/>
            <person name="Arachchi H.M."/>
            <person name="Berlin A.M."/>
            <person name="Chapman S.B."/>
            <person name="Goldberg J."/>
            <person name="Griggs A."/>
            <person name="Gujja S."/>
            <person name="Hansen M."/>
            <person name="Howarth C."/>
            <person name="Imamovic A."/>
            <person name="Larimer J."/>
            <person name="McCowen C."/>
            <person name="Montmayeur A."/>
            <person name="Murphy C."/>
            <person name="Neiman D."/>
            <person name="Pearson M."/>
            <person name="Priest M."/>
            <person name="Roberts A."/>
            <person name="Saif S."/>
            <person name="Shea T."/>
            <person name="Sisk P."/>
            <person name="Sykes S."/>
            <person name="Wortman J."/>
            <person name="Nusbaum C."/>
            <person name="Birren B."/>
        </authorList>
    </citation>
    <scope>NUCLEOTIDE SEQUENCE [LARGE SCALE GENOMIC DNA]</scope>
    <source>
        <strain evidence="2 3">ATCC 51513</strain>
    </source>
</reference>
<dbReference type="NCBIfam" id="TIGR01509">
    <property type="entry name" value="HAD-SF-IA-v3"/>
    <property type="match status" value="1"/>
</dbReference>
<evidence type="ECO:0000313" key="2">
    <source>
        <dbReference type="EMBL" id="EJZ81929.1"/>
    </source>
</evidence>
<dbReference type="EMBL" id="CAJZ01000128">
    <property type="protein sequence ID" value="CCI83667.1"/>
    <property type="molecule type" value="Genomic_DNA"/>
</dbReference>
<name>I7L9A0_9CORY</name>
<dbReference type="STRING" id="29321.AAV33_01450"/>
<organism evidence="1 4">
    <name type="scientific">Corynebacterium otitidis ATCC 51513</name>
    <dbReference type="NCBI Taxonomy" id="883169"/>
    <lineage>
        <taxon>Bacteria</taxon>
        <taxon>Bacillati</taxon>
        <taxon>Actinomycetota</taxon>
        <taxon>Actinomycetes</taxon>
        <taxon>Mycobacteriales</taxon>
        <taxon>Corynebacteriaceae</taxon>
        <taxon>Corynebacterium</taxon>
    </lineage>
</organism>
<dbReference type="Pfam" id="PF00702">
    <property type="entry name" value="Hydrolase"/>
    <property type="match status" value="1"/>
</dbReference>
<dbReference type="Proteomes" id="UP000006078">
    <property type="component" value="Unassembled WGS sequence"/>
</dbReference>
<comment type="caution">
    <text evidence="1">The sequence shown here is derived from an EMBL/GenBank/DDBJ whole genome shotgun (WGS) entry which is preliminary data.</text>
</comment>
<protein>
    <submittedName>
        <fullName evidence="2">HAD hydrolase, family IA</fullName>
    </submittedName>
</protein>
<dbReference type="InterPro" id="IPR036412">
    <property type="entry name" value="HAD-like_sf"/>
</dbReference>
<reference evidence="1 4" key="1">
    <citation type="journal article" date="2012" name="J. Bacteriol.">
        <title>Draft Genome Sequence of Turicella otitidis ATCC 51513, Isolated from Middle Ear Fluid from a Child with Otitis Media.</title>
        <authorList>
            <person name="Brinkrolf K."/>
            <person name="Schneider J."/>
            <person name="Knecht M."/>
            <person name="Ruckert C."/>
            <person name="Tauch A."/>
        </authorList>
    </citation>
    <scope>NUCLEOTIDE SEQUENCE [LARGE SCALE GENOMIC DNA]</scope>
    <source>
        <strain evidence="1 4">ATCC 51513</strain>
    </source>
</reference>
<accession>I7L9A0</accession>
<dbReference type="HOGENOM" id="CLU_129188_0_0_11"/>
<dbReference type="Gene3D" id="3.40.50.1000">
    <property type="entry name" value="HAD superfamily/HAD-like"/>
    <property type="match status" value="1"/>
</dbReference>
<dbReference type="RefSeq" id="WP_004601026.1">
    <property type="nucleotide sequence ID" value="NZ_HF541867.1"/>
</dbReference>
<dbReference type="InterPro" id="IPR006439">
    <property type="entry name" value="HAD-SF_hydro_IA"/>
</dbReference>
<dbReference type="PATRIC" id="fig|883169.3.peg.1097"/>
<dbReference type="OrthoDB" id="9795007at2"/>
<dbReference type="InterPro" id="IPR023214">
    <property type="entry name" value="HAD_sf"/>
</dbReference>
<dbReference type="GO" id="GO:0016787">
    <property type="term" value="F:hydrolase activity"/>
    <property type="evidence" value="ECO:0007669"/>
    <property type="project" value="UniProtKB-KW"/>
</dbReference>
<sequence>MRGLILDYAGVLDGAEDEQRRWRELIAAVRDNGVATAIYSNDPGGPKAQPIKRWADNGWVDKVLLSGETGIDKPEPEAFSLAAETLDLRPEDCVLVDDSIVNVRAAVEHGLIGVMYQTFDRTSVEITSLFDIEGEF</sequence>
<dbReference type="SUPFAM" id="SSF56784">
    <property type="entry name" value="HAD-like"/>
    <property type="match status" value="1"/>
</dbReference>
<dbReference type="eggNOG" id="COG1011">
    <property type="taxonomic scope" value="Bacteria"/>
</dbReference>
<gene>
    <name evidence="1" type="ORF">BN46_0939</name>
    <name evidence="2" type="ORF">HMPREF9719_01136</name>
</gene>
<dbReference type="EMBL" id="AHAE01000050">
    <property type="protein sequence ID" value="EJZ81929.1"/>
    <property type="molecule type" value="Genomic_DNA"/>
</dbReference>
<keyword evidence="2" id="KW-0378">Hydrolase</keyword>
<proteinExistence type="predicted"/>
<evidence type="ECO:0000313" key="1">
    <source>
        <dbReference type="EMBL" id="CCI83667.1"/>
    </source>
</evidence>
<dbReference type="AlphaFoldDB" id="I7L9A0"/>
<dbReference type="Proteomes" id="UP000011016">
    <property type="component" value="Unassembled WGS sequence"/>
</dbReference>
<dbReference type="PANTHER" id="PTHR43611">
    <property type="entry name" value="ALPHA-D-GLUCOSE 1-PHOSPHATE PHOSPHATASE"/>
    <property type="match status" value="1"/>
</dbReference>